<dbReference type="EMBL" id="CP033972">
    <property type="protein sequence ID" value="AZG43590.1"/>
    <property type="molecule type" value="Genomic_DNA"/>
</dbReference>
<proteinExistence type="predicted"/>
<dbReference type="KEGG" id="gom:D7316_00159"/>
<evidence type="ECO:0000313" key="2">
    <source>
        <dbReference type="Proteomes" id="UP000271469"/>
    </source>
</evidence>
<reference evidence="1 2" key="1">
    <citation type="submission" date="2018-11" db="EMBL/GenBank/DDBJ databases">
        <title>Gordonia insulae sp. nov., isolated from an island soil.</title>
        <authorList>
            <person name="Kim Y.S."/>
            <person name="Kim S.B."/>
        </authorList>
    </citation>
    <scope>NUCLEOTIDE SEQUENCE [LARGE SCALE GENOMIC DNA]</scope>
    <source>
        <strain evidence="1 2">MMS17-SY073</strain>
    </source>
</reference>
<dbReference type="Proteomes" id="UP000271469">
    <property type="component" value="Chromosome"/>
</dbReference>
<name>A0A3G8JH63_9ACTN</name>
<dbReference type="RefSeq" id="WP_124706608.1">
    <property type="nucleotide sequence ID" value="NZ_CP033972.1"/>
</dbReference>
<sequence>MKKRPQGDALQVQLIHVDLQRMLCERLDDGDDPLPTWMTQTTESNGVVSVESFDDESHVACSLSVSMQKDLVCVNVKLVGLYQINPESSVLTSGDTLFERIPEDYQRGLARQGLEDLYPFVRQAVHEASVRVRPIAGILLTPQPPELGTPVRNITPQ</sequence>
<keyword evidence="2" id="KW-1185">Reference proteome</keyword>
<protein>
    <submittedName>
        <fullName evidence="1">Uncharacterized protein</fullName>
    </submittedName>
</protein>
<accession>A0A3G8JH63</accession>
<gene>
    <name evidence="1" type="ORF">D7316_00159</name>
</gene>
<evidence type="ECO:0000313" key="1">
    <source>
        <dbReference type="EMBL" id="AZG43590.1"/>
    </source>
</evidence>
<organism evidence="1 2">
    <name type="scientific">Gordonia insulae</name>
    <dbReference type="NCBI Taxonomy" id="2420509"/>
    <lineage>
        <taxon>Bacteria</taxon>
        <taxon>Bacillati</taxon>
        <taxon>Actinomycetota</taxon>
        <taxon>Actinomycetes</taxon>
        <taxon>Mycobacteriales</taxon>
        <taxon>Gordoniaceae</taxon>
        <taxon>Gordonia</taxon>
    </lineage>
</organism>
<dbReference type="AlphaFoldDB" id="A0A3G8JH63"/>